<keyword evidence="1" id="KW-0732">Signal</keyword>
<reference evidence="3" key="1">
    <citation type="journal article" date="2023" name="Proc. Natl. Acad. Sci. U.S.A.">
        <title>Genomic and structural basis for evolution of tropane alkaloid biosynthesis.</title>
        <authorList>
            <person name="Wanga Y.-J."/>
            <person name="Taina T."/>
            <person name="Yua J.-Y."/>
            <person name="Lia J."/>
            <person name="Xua B."/>
            <person name="Chenc J."/>
            <person name="D'Auriad J.C."/>
            <person name="Huanga J.-P."/>
            <person name="Huanga S.-X."/>
        </authorList>
    </citation>
    <scope>NUCLEOTIDE SEQUENCE [LARGE SCALE GENOMIC DNA]</scope>
    <source>
        <strain evidence="3">cv. KIB-2019</strain>
    </source>
</reference>
<accession>A0A9Q1R4L8</accession>
<organism evidence="2 3">
    <name type="scientific">Anisodus acutangulus</name>
    <dbReference type="NCBI Taxonomy" id="402998"/>
    <lineage>
        <taxon>Eukaryota</taxon>
        <taxon>Viridiplantae</taxon>
        <taxon>Streptophyta</taxon>
        <taxon>Embryophyta</taxon>
        <taxon>Tracheophyta</taxon>
        <taxon>Spermatophyta</taxon>
        <taxon>Magnoliopsida</taxon>
        <taxon>eudicotyledons</taxon>
        <taxon>Gunneridae</taxon>
        <taxon>Pentapetalae</taxon>
        <taxon>asterids</taxon>
        <taxon>lamiids</taxon>
        <taxon>Solanales</taxon>
        <taxon>Solanaceae</taxon>
        <taxon>Solanoideae</taxon>
        <taxon>Hyoscyameae</taxon>
        <taxon>Anisodus</taxon>
    </lineage>
</organism>
<proteinExistence type="predicted"/>
<feature type="chain" id="PRO_5040483189" description="Secreted protein" evidence="1">
    <location>
        <begin position="17"/>
        <end position="160"/>
    </location>
</feature>
<evidence type="ECO:0008006" key="4">
    <source>
        <dbReference type="Google" id="ProtNLM"/>
    </source>
</evidence>
<dbReference type="EMBL" id="JAJAGQ010000016">
    <property type="protein sequence ID" value="KAJ8540502.1"/>
    <property type="molecule type" value="Genomic_DNA"/>
</dbReference>
<gene>
    <name evidence="2" type="ORF">K7X08_032489</name>
</gene>
<name>A0A9Q1R4L8_9SOLA</name>
<dbReference type="AlphaFoldDB" id="A0A9Q1R4L8"/>
<dbReference type="Proteomes" id="UP001152561">
    <property type="component" value="Unassembled WGS sequence"/>
</dbReference>
<comment type="caution">
    <text evidence="2">The sequence shown here is derived from an EMBL/GenBank/DDBJ whole genome shotgun (WGS) entry which is preliminary data.</text>
</comment>
<keyword evidence="3" id="KW-1185">Reference proteome</keyword>
<evidence type="ECO:0000313" key="2">
    <source>
        <dbReference type="EMBL" id="KAJ8540502.1"/>
    </source>
</evidence>
<evidence type="ECO:0000313" key="3">
    <source>
        <dbReference type="Proteomes" id="UP001152561"/>
    </source>
</evidence>
<sequence length="160" mass="17233">MRLLVRLFVIDIAASAVPLHSVVEARGLMFEASVAFPFAIDSSGDANPKVVVTVLVVIDSETSFAFVLAATAIVDLDLAADYTSSQRYRAVDFERTVAAGPSNITLRAQLLLMHIMEKKQAGNKKRNLSVSQPKAVSPCEKVESHACKSTRKARCIPASS</sequence>
<feature type="signal peptide" evidence="1">
    <location>
        <begin position="1"/>
        <end position="16"/>
    </location>
</feature>
<protein>
    <recommendedName>
        <fullName evidence="4">Secreted protein</fullName>
    </recommendedName>
</protein>
<evidence type="ECO:0000256" key="1">
    <source>
        <dbReference type="SAM" id="SignalP"/>
    </source>
</evidence>